<evidence type="ECO:0000313" key="9">
    <source>
        <dbReference type="Proteomes" id="UP000433483"/>
    </source>
</evidence>
<proteinExistence type="predicted"/>
<feature type="region of interest" description="Disordered" evidence="1">
    <location>
        <begin position="1"/>
        <end position="74"/>
    </location>
</feature>
<evidence type="ECO:0000313" key="8">
    <source>
        <dbReference type="Proteomes" id="UP000429523"/>
    </source>
</evidence>
<dbReference type="EMBL" id="QXGB01000944">
    <property type="protein sequence ID" value="KAE9200551.1"/>
    <property type="molecule type" value="Genomic_DNA"/>
</dbReference>
<accession>A0A6A3RN93</accession>
<evidence type="ECO:0000313" key="3">
    <source>
        <dbReference type="EMBL" id="KAE9100141.1"/>
    </source>
</evidence>
<evidence type="ECO:0000313" key="11">
    <source>
        <dbReference type="Proteomes" id="UP000440367"/>
    </source>
</evidence>
<feature type="region of interest" description="Disordered" evidence="1">
    <location>
        <begin position="319"/>
        <end position="340"/>
    </location>
</feature>
<evidence type="ECO:0000313" key="13">
    <source>
        <dbReference type="Proteomes" id="UP000441208"/>
    </source>
</evidence>
<dbReference type="EMBL" id="QXGA01001685">
    <property type="protein sequence ID" value="KAE9112984.1"/>
    <property type="molecule type" value="Genomic_DNA"/>
</dbReference>
<evidence type="ECO:0000313" key="6">
    <source>
        <dbReference type="EMBL" id="KAE9217759.1"/>
    </source>
</evidence>
<feature type="compositionally biased region" description="Polar residues" evidence="1">
    <location>
        <begin position="40"/>
        <end position="52"/>
    </location>
</feature>
<feature type="compositionally biased region" description="Basic and acidic residues" evidence="1">
    <location>
        <begin position="1"/>
        <end position="10"/>
    </location>
</feature>
<dbReference type="Proteomes" id="UP000440732">
    <property type="component" value="Unassembled WGS sequence"/>
</dbReference>
<dbReference type="OrthoDB" id="77404at2759"/>
<dbReference type="EMBL" id="QXGD01001000">
    <property type="protein sequence ID" value="KAE9217759.1"/>
    <property type="molecule type" value="Genomic_DNA"/>
</dbReference>
<feature type="region of interest" description="Disordered" evidence="1">
    <location>
        <begin position="403"/>
        <end position="431"/>
    </location>
</feature>
<evidence type="ECO:0000313" key="12">
    <source>
        <dbReference type="Proteomes" id="UP000440732"/>
    </source>
</evidence>
<dbReference type="Proteomes" id="UP000429523">
    <property type="component" value="Unassembled WGS sequence"/>
</dbReference>
<dbReference type="Proteomes" id="UP000440367">
    <property type="component" value="Unassembled WGS sequence"/>
</dbReference>
<evidence type="ECO:0000313" key="7">
    <source>
        <dbReference type="EMBL" id="KAE9290978.1"/>
    </source>
</evidence>
<evidence type="ECO:0000313" key="4">
    <source>
        <dbReference type="EMBL" id="KAE9112984.1"/>
    </source>
</evidence>
<dbReference type="AlphaFoldDB" id="A0A6A3RN93"/>
<evidence type="ECO:0000313" key="10">
    <source>
        <dbReference type="Proteomes" id="UP000437068"/>
    </source>
</evidence>
<feature type="compositionally biased region" description="Basic and acidic residues" evidence="1">
    <location>
        <begin position="322"/>
        <end position="335"/>
    </location>
</feature>
<dbReference type="EMBL" id="QXGF01001645">
    <property type="protein sequence ID" value="KAE8928655.1"/>
    <property type="molecule type" value="Genomic_DNA"/>
</dbReference>
<reference evidence="8 9" key="1">
    <citation type="submission" date="2018-08" db="EMBL/GenBank/DDBJ databases">
        <title>Genomic investigation of the strawberry pathogen Phytophthora fragariae indicates pathogenicity is determined by transcriptional variation in three key races.</title>
        <authorList>
            <person name="Adams T.M."/>
            <person name="Armitage A.D."/>
            <person name="Sobczyk M.K."/>
            <person name="Bates H.J."/>
            <person name="Dunwell J.M."/>
            <person name="Nellist C.F."/>
            <person name="Harrison R.J."/>
        </authorList>
    </citation>
    <scope>NUCLEOTIDE SEQUENCE [LARGE SCALE GENOMIC DNA]</scope>
    <source>
        <strain evidence="7 10">A4</strain>
        <strain evidence="6 11">BC-1</strain>
        <strain evidence="5 9">NOV-27</strain>
        <strain evidence="4 12">NOV-5</strain>
        <strain evidence="3 13">NOV-71</strain>
        <strain evidence="2 8">NOV-9</strain>
    </source>
</reference>
<dbReference type="Pfam" id="PF15554">
    <property type="entry name" value="FSIP1"/>
    <property type="match status" value="1"/>
</dbReference>
<comment type="caution">
    <text evidence="3">The sequence shown here is derived from an EMBL/GenBank/DDBJ whole genome shotgun (WGS) entry which is preliminary data.</text>
</comment>
<dbReference type="Proteomes" id="UP000441208">
    <property type="component" value="Unassembled WGS sequence"/>
</dbReference>
<organism evidence="3 13">
    <name type="scientific">Phytophthora fragariae</name>
    <dbReference type="NCBI Taxonomy" id="53985"/>
    <lineage>
        <taxon>Eukaryota</taxon>
        <taxon>Sar</taxon>
        <taxon>Stramenopiles</taxon>
        <taxon>Oomycota</taxon>
        <taxon>Peronosporomycetes</taxon>
        <taxon>Peronosporales</taxon>
        <taxon>Peronosporaceae</taxon>
        <taxon>Phytophthora</taxon>
    </lineage>
</organism>
<name>A0A6A3RN93_9STRA</name>
<evidence type="ECO:0000313" key="2">
    <source>
        <dbReference type="EMBL" id="KAE8928655.1"/>
    </source>
</evidence>
<feature type="compositionally biased region" description="Polar residues" evidence="1">
    <location>
        <begin position="64"/>
        <end position="74"/>
    </location>
</feature>
<feature type="compositionally biased region" description="Polar residues" evidence="1">
    <location>
        <begin position="17"/>
        <end position="26"/>
    </location>
</feature>
<evidence type="ECO:0000313" key="5">
    <source>
        <dbReference type="EMBL" id="KAE9200551.1"/>
    </source>
</evidence>
<gene>
    <name evidence="7" type="ORF">PF001_g19369</name>
    <name evidence="6" type="ORF">PF002_g16700</name>
    <name evidence="5" type="ORF">PF005_g15295</name>
    <name evidence="4" type="ORF">PF006_g19857</name>
    <name evidence="3" type="ORF">PF007_g15625</name>
    <name evidence="2" type="ORF">PF009_g21210</name>
</gene>
<dbReference type="Proteomes" id="UP000437068">
    <property type="component" value="Unassembled WGS sequence"/>
</dbReference>
<protein>
    <submittedName>
        <fullName evidence="3">Uncharacterized protein</fullName>
    </submittedName>
</protein>
<dbReference type="InterPro" id="IPR026246">
    <property type="entry name" value="Fsip1"/>
</dbReference>
<dbReference type="EMBL" id="QXFZ01000964">
    <property type="protein sequence ID" value="KAE9100141.1"/>
    <property type="molecule type" value="Genomic_DNA"/>
</dbReference>
<dbReference type="EMBL" id="QXGE01001563">
    <property type="protein sequence ID" value="KAE9290978.1"/>
    <property type="molecule type" value="Genomic_DNA"/>
</dbReference>
<keyword evidence="9" id="KW-1185">Reference proteome</keyword>
<sequence length="704" mass="77447">MQRPRSEGRRPGLHAQSRPSLVTRSLQFDAGGHRGRTEASGLNQPRRPNTTPKPRIQRLLPAPGQSTAQGFHSSRQSVVPTLVHLPDSPPRMLSMRSSDPLIKAKETSCAGSLDATTTNLAPALASNSCSTVKTDDRARGSGAESVFNFRSVIRNNSDDVSQSRSLIAGSSCSNNNNEKVLDQDCSITNEPESSTYSIEPEQGGDKAECQQDQENSCAVEIIGPLLTDIHSENCVESAEPNQYDRQLLKDRAIEDFDDDAEYRRALANRAQLLIDEANRQRIREELETYVSSLSSRTDENGEHLVEFPRNYQQVLSLMTQKDVSEEDSKSPEGNHSRQSWSRVLIESGLSKQQAFGILEDVDDDPEGNSSMAAKIAFKMARIRQLDTILEEKLGENLYSSIVPRKQKRARSPPQPEAARDTPSRSSMGTLSSRTFVTQTQSTVVGVIASNGGDVSRCTTANEDEVVLGSKKSNNFIERNKQVVANGMKANMTKDEEDRLEKLLRDEAAMTPGSATNNEPVTGDNINADGSARREECNEFTMPDAEKQAIEELIASKSGTYPLFAIDEVQDGPTDEALPPSDTRPAKETVIQETKRERLQRQRLSRVEQELRFLHESPSVIIVGDDDGDENDDCRSEKSFVTVASSTCSTRSGVISRHDFKCFLVQQKESFRSTPTASADEIRRLLLSISTAATASSNPMTATTG</sequence>
<evidence type="ECO:0000256" key="1">
    <source>
        <dbReference type="SAM" id="MobiDB-lite"/>
    </source>
</evidence>
<dbReference type="Proteomes" id="UP000433483">
    <property type="component" value="Unassembled WGS sequence"/>
</dbReference>